<gene>
    <name evidence="1" type="ORF">BLNAU_11054</name>
</gene>
<sequence length="374" mass="41797">MSSGISSSTHISEQTHFDPAAFVNWDEEPLELLSDVLPLCRSLISMVKAGHSIDDKLETKAELLLGNFWFSYREADADQSILGLVPSPTDDPLSEFVTSIIVLLPTDHKGLVTTMMDILKCLIQDCSSNIHLTLLKAALIPRLITHLNPLSLSFTDSQEIHSHLTSIISSSIWLATQFGLNKLKIENWNEQQTIHETVLQQVLIPAEPYIRHLCVHSSSIVDQDQSILFMRILGRLFRICPFHPPTLDLVQNLPVFMTIPNALSTFVFEASIWHILFEATTAQREWNEQGGGILQTGKTVLIYLRSEGFEDSMEQKLTTDKNGFWKRALERDSIALNNMLGTNLLADGDQGHDVPRALLGTLSLNSPRQSSECG</sequence>
<reference evidence="1 2" key="1">
    <citation type="journal article" date="2022" name="bioRxiv">
        <title>Genomics of Preaxostyla Flagellates Illuminates Evolutionary Transitions and the Path Towards Mitochondrial Loss.</title>
        <authorList>
            <person name="Novak L.V.F."/>
            <person name="Treitli S.C."/>
            <person name="Pyrih J."/>
            <person name="Halakuc P."/>
            <person name="Pipaliya S.V."/>
            <person name="Vacek V."/>
            <person name="Brzon O."/>
            <person name="Soukal P."/>
            <person name="Eme L."/>
            <person name="Dacks J.B."/>
            <person name="Karnkowska A."/>
            <person name="Elias M."/>
            <person name="Hampl V."/>
        </authorList>
    </citation>
    <scope>NUCLEOTIDE SEQUENCE [LARGE SCALE GENOMIC DNA]</scope>
    <source>
        <strain evidence="1">NAU3</strain>
        <tissue evidence="1">Gut</tissue>
    </source>
</reference>
<keyword evidence="2" id="KW-1185">Reference proteome</keyword>
<evidence type="ECO:0000313" key="1">
    <source>
        <dbReference type="EMBL" id="KAK2953952.1"/>
    </source>
</evidence>
<dbReference type="EMBL" id="JARBJD010000084">
    <property type="protein sequence ID" value="KAK2953952.1"/>
    <property type="molecule type" value="Genomic_DNA"/>
</dbReference>
<comment type="caution">
    <text evidence="1">The sequence shown here is derived from an EMBL/GenBank/DDBJ whole genome shotgun (WGS) entry which is preliminary data.</text>
</comment>
<protein>
    <submittedName>
        <fullName evidence="1">Uncharacterized protein</fullName>
    </submittedName>
</protein>
<name>A0ABQ9XSG1_9EUKA</name>
<dbReference type="Proteomes" id="UP001281761">
    <property type="component" value="Unassembled WGS sequence"/>
</dbReference>
<proteinExistence type="predicted"/>
<organism evidence="1 2">
    <name type="scientific">Blattamonas nauphoetae</name>
    <dbReference type="NCBI Taxonomy" id="2049346"/>
    <lineage>
        <taxon>Eukaryota</taxon>
        <taxon>Metamonada</taxon>
        <taxon>Preaxostyla</taxon>
        <taxon>Oxymonadida</taxon>
        <taxon>Blattamonas</taxon>
    </lineage>
</organism>
<evidence type="ECO:0000313" key="2">
    <source>
        <dbReference type="Proteomes" id="UP001281761"/>
    </source>
</evidence>
<accession>A0ABQ9XSG1</accession>